<organism evidence="1 2">
    <name type="scientific">Bacteroides reticulotermitis</name>
    <dbReference type="NCBI Taxonomy" id="1133319"/>
    <lineage>
        <taxon>Bacteria</taxon>
        <taxon>Pseudomonadati</taxon>
        <taxon>Bacteroidota</taxon>
        <taxon>Bacteroidia</taxon>
        <taxon>Bacteroidales</taxon>
        <taxon>Bacteroidaceae</taxon>
        <taxon>Bacteroides</taxon>
    </lineage>
</organism>
<accession>A0A840CR72</accession>
<keyword evidence="2" id="KW-1185">Reference proteome</keyword>
<comment type="caution">
    <text evidence="1">The sequence shown here is derived from an EMBL/GenBank/DDBJ whole genome shotgun (WGS) entry which is preliminary data.</text>
</comment>
<sequence length="144" mass="15951">MKKLKDLSTKALFLSIMLPFLYACSNKSDNYPEGYVGFKQSKLLEEHDKELAEYDLSIAIIATSKSKEDRTVSLSIPAPTSGQAAIISLTESQVTIKAGSKSATTVVKVFPNRMTFKQQNITLSCTPQWKEGTTSRLTILLKQK</sequence>
<dbReference type="RefSeq" id="WP_044159637.1">
    <property type="nucleotide sequence ID" value="NZ_JACIER010000001.1"/>
</dbReference>
<name>A0A840CR72_9BACE</name>
<proteinExistence type="predicted"/>
<dbReference type="EMBL" id="JACIER010000001">
    <property type="protein sequence ID" value="MBB4042507.1"/>
    <property type="molecule type" value="Genomic_DNA"/>
</dbReference>
<protein>
    <recommendedName>
        <fullName evidence="3">Lipoprotein</fullName>
    </recommendedName>
</protein>
<evidence type="ECO:0000313" key="2">
    <source>
        <dbReference type="Proteomes" id="UP000560658"/>
    </source>
</evidence>
<evidence type="ECO:0008006" key="3">
    <source>
        <dbReference type="Google" id="ProtNLM"/>
    </source>
</evidence>
<dbReference type="PROSITE" id="PS51257">
    <property type="entry name" value="PROKAR_LIPOPROTEIN"/>
    <property type="match status" value="1"/>
</dbReference>
<dbReference type="Proteomes" id="UP000560658">
    <property type="component" value="Unassembled WGS sequence"/>
</dbReference>
<dbReference type="AlphaFoldDB" id="A0A840CR72"/>
<reference evidence="1" key="1">
    <citation type="submission" date="2020-08" db="EMBL/GenBank/DDBJ databases">
        <title>Genomic Encyclopedia of Type Strains, Phase IV (KMG-IV): sequencing the most valuable type-strain genomes for metagenomic binning, comparative biology and taxonomic classification.</title>
        <authorList>
            <person name="Goeker M."/>
        </authorList>
    </citation>
    <scope>NUCLEOTIDE SEQUENCE [LARGE SCALE GENOMIC DNA]</scope>
    <source>
        <strain evidence="1">DSM 105720</strain>
    </source>
</reference>
<evidence type="ECO:0000313" key="1">
    <source>
        <dbReference type="EMBL" id="MBB4042507.1"/>
    </source>
</evidence>
<gene>
    <name evidence="1" type="ORF">GGR06_000266</name>
</gene>